<organism evidence="2 3">
    <name type="scientific">Cellulophaga algicola (strain DSM 14237 / IC166 / ACAM 630)</name>
    <dbReference type="NCBI Taxonomy" id="688270"/>
    <lineage>
        <taxon>Bacteria</taxon>
        <taxon>Pseudomonadati</taxon>
        <taxon>Bacteroidota</taxon>
        <taxon>Flavobacteriia</taxon>
        <taxon>Flavobacteriales</taxon>
        <taxon>Flavobacteriaceae</taxon>
        <taxon>Cellulophaga</taxon>
    </lineage>
</organism>
<evidence type="ECO:0000259" key="1">
    <source>
        <dbReference type="Pfam" id="PF16804"/>
    </source>
</evidence>
<evidence type="ECO:0000313" key="2">
    <source>
        <dbReference type="EMBL" id="ADV50524.1"/>
    </source>
</evidence>
<gene>
    <name evidence="2" type="ordered locus">Celal_3255</name>
</gene>
<dbReference type="EMBL" id="CP002453">
    <property type="protein sequence ID" value="ADV50524.1"/>
    <property type="molecule type" value="Genomic_DNA"/>
</dbReference>
<reference evidence="2 3" key="1">
    <citation type="journal article" date="2010" name="Stand. Genomic Sci.">
        <title>Complete genome sequence of Cellulophaga algicola type strain (IC166).</title>
        <authorList>
            <person name="Abt B."/>
            <person name="Lu M."/>
            <person name="Misra M."/>
            <person name="Han C."/>
            <person name="Nolan M."/>
            <person name="Lucas S."/>
            <person name="Hammon N."/>
            <person name="Deshpande S."/>
            <person name="Cheng J.F."/>
            <person name="Tapia R."/>
            <person name="Goodwin L."/>
            <person name="Pitluck S."/>
            <person name="Liolios K."/>
            <person name="Pagani I."/>
            <person name="Ivanova N."/>
            <person name="Mavromatis K."/>
            <person name="Ovchinikova G."/>
            <person name="Pati A."/>
            <person name="Chen A."/>
            <person name="Palaniappan K."/>
            <person name="Land M."/>
            <person name="Hauser L."/>
            <person name="Chang Y.J."/>
            <person name="Jeffries C.D."/>
            <person name="Detter J.C."/>
            <person name="Brambilla E."/>
            <person name="Rohde M."/>
            <person name="Tindall B.J."/>
            <person name="Goker M."/>
            <person name="Woyke T."/>
            <person name="Bristow J."/>
            <person name="Eisen J.A."/>
            <person name="Markowitz V."/>
            <person name="Hugenholtz P."/>
            <person name="Kyrpides N.C."/>
            <person name="Klenk H.P."/>
            <person name="Lapidus A."/>
        </authorList>
    </citation>
    <scope>NUCLEOTIDE SEQUENCE [LARGE SCALE GENOMIC DNA]</scope>
    <source>
        <strain evidence="3">DSM 14237 / IC166 / ACAM 630</strain>
    </source>
</reference>
<dbReference type="Pfam" id="PF16804">
    <property type="entry name" value="DUF5071"/>
    <property type="match status" value="1"/>
</dbReference>
<dbReference type="AlphaFoldDB" id="E6X5G9"/>
<protein>
    <recommendedName>
        <fullName evidence="1">DUF5071 domain-containing protein</fullName>
    </recommendedName>
</protein>
<dbReference type="CDD" id="cd11743">
    <property type="entry name" value="Cthe_2751_like"/>
    <property type="match status" value="1"/>
</dbReference>
<dbReference type="RefSeq" id="WP_013551985.1">
    <property type="nucleotide sequence ID" value="NC_014934.1"/>
</dbReference>
<dbReference type="HOGENOM" id="CLU_1406515_0_0_10"/>
<name>E6X5G9_CELAD</name>
<evidence type="ECO:0000313" key="3">
    <source>
        <dbReference type="Proteomes" id="UP000008634"/>
    </source>
</evidence>
<dbReference type="STRING" id="688270.Celal_3255"/>
<dbReference type="Proteomes" id="UP000008634">
    <property type="component" value="Chromosome"/>
</dbReference>
<dbReference type="Gene3D" id="1.25.40.750">
    <property type="entry name" value="Domain of unknown function DUF5071"/>
    <property type="match status" value="1"/>
</dbReference>
<dbReference type="OrthoDB" id="1846249at2"/>
<accession>E6X5G9</accession>
<dbReference type="InterPro" id="IPR038692">
    <property type="entry name" value="Cthe_2751_sf"/>
</dbReference>
<keyword evidence="3" id="KW-1185">Reference proteome</keyword>
<dbReference type="KEGG" id="cao:Celal_3255"/>
<feature type="domain" description="DUF5071" evidence="1">
    <location>
        <begin position="56"/>
        <end position="142"/>
    </location>
</feature>
<sequence length="193" mass="22885">MKLIERIENTIEYGISFDQQLENLSQFDHITEDEILELTVHIKSYKVGILIEYLGFEKLNNYLPSFLEFLQDANWPASGGVSKMLVKAREIIIPEIKRVFNEFTNDETWHYWILVLIIKNWNKELVNKLKPELIKLIIKADKEGASIQALSILKEKELISEIEIKEYYQYLLKKFEGDKFWIEDLKDEIKARS</sequence>
<proteinExistence type="predicted"/>
<dbReference type="InterPro" id="IPR031837">
    <property type="entry name" value="DUF5071"/>
</dbReference>